<dbReference type="InterPro" id="IPR053154">
    <property type="entry name" value="c-di-AMP_regulator"/>
</dbReference>
<organism evidence="2 3">
    <name type="scientific">Latilactobacillus fuchuensis DSM 14340 = JCM 11249</name>
    <dbReference type="NCBI Taxonomy" id="1423747"/>
    <lineage>
        <taxon>Bacteria</taxon>
        <taxon>Bacillati</taxon>
        <taxon>Bacillota</taxon>
        <taxon>Bacilli</taxon>
        <taxon>Lactobacillales</taxon>
        <taxon>Lactobacillaceae</taxon>
        <taxon>Latilactobacillus</taxon>
    </lineage>
</organism>
<dbReference type="PATRIC" id="fig|1423747.3.peg.1143"/>
<gene>
    <name evidence="2" type="ORF">FC69_GL001119</name>
</gene>
<dbReference type="AlphaFoldDB" id="A0A0R1RUR9"/>
<comment type="caution">
    <text evidence="2">The sequence shown here is derived from an EMBL/GenBank/DDBJ whole genome shotgun (WGS) entry which is preliminary data.</text>
</comment>
<sequence>MMKKWVEGPWPYRIFALFLAILLFGYVNIDKINTTRQTDNNTTQMLATRSETVKVPLQINADTDQYFITGYPQKVKVKLSGPNALVTSAVNTLNFRIIGDLTKLSTGTHTVKLKQTGINKEISVKIEPATIKVKIEKKVTKNFPIQVNVNEENLATDYSIGNPKLSQDVVEVSGAKSAVNAVSQVIATVDLAKDTKKDISEEVLLQAVDSAGKALNVLISPQTVNVKIAVTMNKKALPVSLEKTGAVSGYQYTLTTDTQNVTVYGKQQTLAKLSSLPVTVDLSDVTSSTTKTVKISLPDGVYDSSPTSIKVKVAVTSDGNEASSQSSTATTSASTSTASSQSESTSSSSTDQSSSSADSSASTSQSTTTE</sequence>
<feature type="region of interest" description="Disordered" evidence="1">
    <location>
        <begin position="318"/>
        <end position="370"/>
    </location>
</feature>
<accession>A0A0R1RUR9</accession>
<evidence type="ECO:0000313" key="3">
    <source>
        <dbReference type="Proteomes" id="UP000051264"/>
    </source>
</evidence>
<name>A0A0R1RUR9_9LACO</name>
<dbReference type="PANTHER" id="PTHR37804">
    <property type="entry name" value="CDAA REGULATORY PROTEIN CDAR"/>
    <property type="match status" value="1"/>
</dbReference>
<dbReference type="Proteomes" id="UP000051264">
    <property type="component" value="Unassembled WGS sequence"/>
</dbReference>
<dbReference type="InterPro" id="IPR012505">
    <property type="entry name" value="YbbR"/>
</dbReference>
<dbReference type="Gene3D" id="2.170.120.40">
    <property type="entry name" value="YbbR-like domain"/>
    <property type="match status" value="2"/>
</dbReference>
<dbReference type="Pfam" id="PF07949">
    <property type="entry name" value="YbbR"/>
    <property type="match status" value="3"/>
</dbReference>
<dbReference type="OrthoDB" id="2139417at2"/>
<evidence type="ECO:0000256" key="1">
    <source>
        <dbReference type="SAM" id="MobiDB-lite"/>
    </source>
</evidence>
<dbReference type="EMBL" id="AZEX01000032">
    <property type="protein sequence ID" value="KRL60879.1"/>
    <property type="molecule type" value="Genomic_DNA"/>
</dbReference>
<dbReference type="Gene3D" id="2.170.120.30">
    <property type="match status" value="1"/>
</dbReference>
<dbReference type="eggNOG" id="COG4856">
    <property type="taxonomic scope" value="Bacteria"/>
</dbReference>
<proteinExistence type="predicted"/>
<dbReference type="STRING" id="1423747.FC69_GL001119"/>
<dbReference type="PANTHER" id="PTHR37804:SF1">
    <property type="entry name" value="CDAA REGULATORY PROTEIN CDAR"/>
    <property type="match status" value="1"/>
</dbReference>
<evidence type="ECO:0000313" key="2">
    <source>
        <dbReference type="EMBL" id="KRL60879.1"/>
    </source>
</evidence>
<reference evidence="2 3" key="1">
    <citation type="journal article" date="2015" name="Genome Announc.">
        <title>Expanding the biotechnology potential of lactobacilli through comparative genomics of 213 strains and associated genera.</title>
        <authorList>
            <person name="Sun Z."/>
            <person name="Harris H.M."/>
            <person name="McCann A."/>
            <person name="Guo C."/>
            <person name="Argimon S."/>
            <person name="Zhang W."/>
            <person name="Yang X."/>
            <person name="Jeffery I.B."/>
            <person name="Cooney J.C."/>
            <person name="Kagawa T.F."/>
            <person name="Liu W."/>
            <person name="Song Y."/>
            <person name="Salvetti E."/>
            <person name="Wrobel A."/>
            <person name="Rasinkangas P."/>
            <person name="Parkhill J."/>
            <person name="Rea M.C."/>
            <person name="O'Sullivan O."/>
            <person name="Ritari J."/>
            <person name="Douillard F.P."/>
            <person name="Paul Ross R."/>
            <person name="Yang R."/>
            <person name="Briner A.E."/>
            <person name="Felis G.E."/>
            <person name="de Vos W.M."/>
            <person name="Barrangou R."/>
            <person name="Klaenhammer T.R."/>
            <person name="Caufield P.W."/>
            <person name="Cui Y."/>
            <person name="Zhang H."/>
            <person name="O'Toole P.W."/>
        </authorList>
    </citation>
    <scope>NUCLEOTIDE SEQUENCE [LARGE SCALE GENOMIC DNA]</scope>
    <source>
        <strain evidence="2 3">DSM 14340</strain>
    </source>
</reference>
<protein>
    <submittedName>
        <fullName evidence="2">YbbR-like family protein</fullName>
    </submittedName>
</protein>
<dbReference type="RefSeq" id="WP_025083611.1">
    <property type="nucleotide sequence ID" value="NZ_AZEX01000032.1"/>
</dbReference>
<feature type="compositionally biased region" description="Low complexity" evidence="1">
    <location>
        <begin position="321"/>
        <end position="370"/>
    </location>
</feature>